<proteinExistence type="predicted"/>
<dbReference type="InterPro" id="IPR036163">
    <property type="entry name" value="HMA_dom_sf"/>
</dbReference>
<accession>A0A7S3XV99</accession>
<evidence type="ECO:0008006" key="3">
    <source>
        <dbReference type="Google" id="ProtNLM"/>
    </source>
</evidence>
<dbReference type="AlphaFoldDB" id="A0A7S3XV99"/>
<sequence>MKCSKNCVPKVKKLLQNIVGVETVFVDFEKRLVSVQLQPGFEAVVPAAYLSAVLSAEGYGSSTALPAAIATVTICPSASVDTANTDATATAIRHSSSTAAGTTAAPLDLVQDPASLVAATATTAGECCTANAEEMEKGGIGGEAEEPLDIDEFEKIAEGCSMAFGGACSCGDGCTCIGCEIHQNLAAVAAIGTTGDPIPNCQEAQQEEHNTHSSENRKMMNPEEKATTTDVGSKSIASTCCSRS</sequence>
<dbReference type="CDD" id="cd00371">
    <property type="entry name" value="HMA"/>
    <property type="match status" value="1"/>
</dbReference>
<dbReference type="GO" id="GO:0046872">
    <property type="term" value="F:metal ion binding"/>
    <property type="evidence" value="ECO:0007669"/>
    <property type="project" value="InterPro"/>
</dbReference>
<dbReference type="EMBL" id="HBIU01025826">
    <property type="protein sequence ID" value="CAE0633234.1"/>
    <property type="molecule type" value="Transcribed_RNA"/>
</dbReference>
<dbReference type="SUPFAM" id="SSF55008">
    <property type="entry name" value="HMA, heavy metal-associated domain"/>
    <property type="match status" value="1"/>
</dbReference>
<name>A0A7S3XV99_HETAK</name>
<evidence type="ECO:0000256" key="1">
    <source>
        <dbReference type="SAM" id="MobiDB-lite"/>
    </source>
</evidence>
<evidence type="ECO:0000313" key="2">
    <source>
        <dbReference type="EMBL" id="CAE0633234.1"/>
    </source>
</evidence>
<feature type="region of interest" description="Disordered" evidence="1">
    <location>
        <begin position="198"/>
        <end position="244"/>
    </location>
</feature>
<gene>
    <name evidence="2" type="ORF">HAKA00212_LOCUS11947</name>
</gene>
<protein>
    <recommendedName>
        <fullName evidence="3">HMA domain-containing protein</fullName>
    </recommendedName>
</protein>
<organism evidence="2">
    <name type="scientific">Heterosigma akashiwo</name>
    <name type="common">Chromophytic alga</name>
    <name type="synonym">Heterosigma carterae</name>
    <dbReference type="NCBI Taxonomy" id="2829"/>
    <lineage>
        <taxon>Eukaryota</taxon>
        <taxon>Sar</taxon>
        <taxon>Stramenopiles</taxon>
        <taxon>Ochrophyta</taxon>
        <taxon>Raphidophyceae</taxon>
        <taxon>Chattonellales</taxon>
        <taxon>Chattonellaceae</taxon>
        <taxon>Heterosigma</taxon>
    </lineage>
</organism>
<dbReference type="InterPro" id="IPR006121">
    <property type="entry name" value="HMA_dom"/>
</dbReference>
<feature type="compositionally biased region" description="Basic and acidic residues" evidence="1">
    <location>
        <begin position="206"/>
        <end position="227"/>
    </location>
</feature>
<feature type="compositionally biased region" description="Polar residues" evidence="1">
    <location>
        <begin position="228"/>
        <end position="244"/>
    </location>
</feature>
<dbReference type="Gene3D" id="3.30.70.100">
    <property type="match status" value="1"/>
</dbReference>
<reference evidence="2" key="1">
    <citation type="submission" date="2021-01" db="EMBL/GenBank/DDBJ databases">
        <authorList>
            <person name="Corre E."/>
            <person name="Pelletier E."/>
            <person name="Niang G."/>
            <person name="Scheremetjew M."/>
            <person name="Finn R."/>
            <person name="Kale V."/>
            <person name="Holt S."/>
            <person name="Cochrane G."/>
            <person name="Meng A."/>
            <person name="Brown T."/>
            <person name="Cohen L."/>
        </authorList>
    </citation>
    <scope>NUCLEOTIDE SEQUENCE</scope>
    <source>
        <strain evidence="2">CCMP3107</strain>
    </source>
</reference>